<dbReference type="Proteomes" id="UP001251528">
    <property type="component" value="Unassembled WGS sequence"/>
</dbReference>
<dbReference type="AlphaFoldDB" id="A0AAJ0CN52"/>
<dbReference type="InterPro" id="IPR000269">
    <property type="entry name" value="Cu_amine_oxidase"/>
</dbReference>
<dbReference type="EMBL" id="JASWJB010000109">
    <property type="protein sequence ID" value="KAK2596781.1"/>
    <property type="molecule type" value="Genomic_DNA"/>
</dbReference>
<dbReference type="GO" id="GO:0008131">
    <property type="term" value="F:primary methylamine oxidase activity"/>
    <property type="evidence" value="ECO:0007669"/>
    <property type="project" value="InterPro"/>
</dbReference>
<comment type="PTM">
    <text evidence="1">Topaquinone (TPQ) is generated by copper-dependent autoxidation of a specific tyrosyl residue.</text>
</comment>
<evidence type="ECO:0000256" key="1">
    <source>
        <dbReference type="RuleBase" id="RU000672"/>
    </source>
</evidence>
<dbReference type="GO" id="GO:0048038">
    <property type="term" value="F:quinone binding"/>
    <property type="evidence" value="ECO:0007669"/>
    <property type="project" value="InterPro"/>
</dbReference>
<comment type="caution">
    <text evidence="3">The sequence shown here is derived from an EMBL/GenBank/DDBJ whole genome shotgun (WGS) entry which is preliminary data.</text>
</comment>
<dbReference type="Pfam" id="PF01179">
    <property type="entry name" value="Cu_amine_oxid"/>
    <property type="match status" value="1"/>
</dbReference>
<sequence>MKIEKSFIQDENEAKINWAPNGAAMYAIVNKEATNAFGEYPGYKFSPATSNAIFLTVSNSSNAMNALNFADHHFYVTKQKDTEAQAAHPYNVLDPVEPIIDFAKFFNGESLDQEDLVLWFNLGMHHAPHTGDLPNTITTTAHSALRIEPLNYLDLDASRATSQQIRLNYKDGQVQSVKTFGSDNITCHVGTSQLTPKLWRDTGTTSVLKYQFGASYEYGEADLV</sequence>
<dbReference type="InterPro" id="IPR015798">
    <property type="entry name" value="Cu_amine_oxidase_C"/>
</dbReference>
<dbReference type="PANTHER" id="PTHR10638:SF20">
    <property type="entry name" value="AMINE OXIDASE"/>
    <property type="match status" value="1"/>
</dbReference>
<evidence type="ECO:0000313" key="3">
    <source>
        <dbReference type="EMBL" id="KAK2596781.1"/>
    </source>
</evidence>
<dbReference type="GO" id="GO:0009308">
    <property type="term" value="P:amine metabolic process"/>
    <property type="evidence" value="ECO:0007669"/>
    <property type="project" value="UniProtKB-UniRule"/>
</dbReference>
<dbReference type="GO" id="GO:0005507">
    <property type="term" value="F:copper ion binding"/>
    <property type="evidence" value="ECO:0007669"/>
    <property type="project" value="InterPro"/>
</dbReference>
<keyword evidence="1" id="KW-0560">Oxidoreductase</keyword>
<comment type="similarity">
    <text evidence="1">Belongs to the copper/topaquinone oxidase family.</text>
</comment>
<dbReference type="Gene3D" id="2.70.98.20">
    <property type="entry name" value="Copper amine oxidase, catalytic domain"/>
    <property type="match status" value="1"/>
</dbReference>
<keyword evidence="1" id="KW-0801">TPQ</keyword>
<accession>A0AAJ0CN52</accession>
<evidence type="ECO:0000313" key="4">
    <source>
        <dbReference type="Proteomes" id="UP001251528"/>
    </source>
</evidence>
<reference evidence="3" key="1">
    <citation type="submission" date="2023-06" db="EMBL/GenBank/DDBJ databases">
        <title>Conoideocrella luteorostrata (Hypocreales: Clavicipitaceae), a potential biocontrol fungus for elongate hemlock scale in United States Christmas tree production areas.</title>
        <authorList>
            <person name="Barrett H."/>
            <person name="Lovett B."/>
            <person name="Macias A.M."/>
            <person name="Stajich J.E."/>
            <person name="Kasson M.T."/>
        </authorList>
    </citation>
    <scope>NUCLEOTIDE SEQUENCE</scope>
    <source>
        <strain evidence="3">ARSEF 14590</strain>
    </source>
</reference>
<evidence type="ECO:0000259" key="2">
    <source>
        <dbReference type="Pfam" id="PF01179"/>
    </source>
</evidence>
<gene>
    <name evidence="3" type="ORF">QQS21_006109</name>
</gene>
<keyword evidence="1" id="KW-0186">Copper</keyword>
<name>A0AAJ0CN52_9HYPO</name>
<proteinExistence type="inferred from homology"/>
<dbReference type="EC" id="1.4.3.-" evidence="1"/>
<keyword evidence="1" id="KW-0479">Metal-binding</keyword>
<organism evidence="3 4">
    <name type="scientific">Conoideocrella luteorostrata</name>
    <dbReference type="NCBI Taxonomy" id="1105319"/>
    <lineage>
        <taxon>Eukaryota</taxon>
        <taxon>Fungi</taxon>
        <taxon>Dikarya</taxon>
        <taxon>Ascomycota</taxon>
        <taxon>Pezizomycotina</taxon>
        <taxon>Sordariomycetes</taxon>
        <taxon>Hypocreomycetidae</taxon>
        <taxon>Hypocreales</taxon>
        <taxon>Clavicipitaceae</taxon>
        <taxon>Conoideocrella</taxon>
    </lineage>
</organism>
<keyword evidence="4" id="KW-1185">Reference proteome</keyword>
<dbReference type="PANTHER" id="PTHR10638">
    <property type="entry name" value="COPPER AMINE OXIDASE"/>
    <property type="match status" value="1"/>
</dbReference>
<protein>
    <recommendedName>
        <fullName evidence="1">Amine oxidase</fullName>
        <ecNumber evidence="1">1.4.3.-</ecNumber>
    </recommendedName>
</protein>
<feature type="domain" description="Copper amine oxidase catalytic" evidence="2">
    <location>
        <begin position="1"/>
        <end position="157"/>
    </location>
</feature>
<dbReference type="GO" id="GO:0005886">
    <property type="term" value="C:plasma membrane"/>
    <property type="evidence" value="ECO:0007669"/>
    <property type="project" value="TreeGrafter"/>
</dbReference>
<comment type="cofactor">
    <cofactor evidence="1">
        <name>Cu cation</name>
        <dbReference type="ChEBI" id="CHEBI:23378"/>
    </cofactor>
    <text evidence="1">Contains 1 topaquinone per subunit.</text>
</comment>
<dbReference type="SUPFAM" id="SSF49998">
    <property type="entry name" value="Amine oxidase catalytic domain"/>
    <property type="match status" value="1"/>
</dbReference>
<dbReference type="InterPro" id="IPR036460">
    <property type="entry name" value="Cu_amine_oxidase_C_sf"/>
</dbReference>